<accession>A0A0F4YWP2</accession>
<dbReference type="EMBL" id="LASV01000146">
    <property type="protein sequence ID" value="KKA22256.1"/>
    <property type="molecule type" value="Genomic_DNA"/>
</dbReference>
<feature type="compositionally biased region" description="Basic residues" evidence="1">
    <location>
        <begin position="298"/>
        <end position="309"/>
    </location>
</feature>
<evidence type="ECO:0000256" key="1">
    <source>
        <dbReference type="SAM" id="MobiDB-lite"/>
    </source>
</evidence>
<dbReference type="RefSeq" id="XP_013328868.1">
    <property type="nucleotide sequence ID" value="XM_013473414.1"/>
</dbReference>
<evidence type="ECO:0000313" key="3">
    <source>
        <dbReference type="EMBL" id="KKA22256.1"/>
    </source>
</evidence>
<feature type="domain" description="DUF7514" evidence="2">
    <location>
        <begin position="13"/>
        <end position="170"/>
    </location>
</feature>
<dbReference type="Proteomes" id="UP000053958">
    <property type="component" value="Unassembled WGS sequence"/>
</dbReference>
<dbReference type="AlphaFoldDB" id="A0A0F4YWP2"/>
<dbReference type="PANTHER" id="PTHR39611:SF2">
    <property type="entry name" value="HYDROXYPROLINE-RICH GLYCOPROTEIN DZ-HRGP"/>
    <property type="match status" value="1"/>
</dbReference>
<dbReference type="OrthoDB" id="5420895at2759"/>
<proteinExistence type="predicted"/>
<feature type="region of interest" description="Disordered" evidence="1">
    <location>
        <begin position="243"/>
        <end position="515"/>
    </location>
</feature>
<dbReference type="InterPro" id="IPR055936">
    <property type="entry name" value="DUF7514"/>
</dbReference>
<feature type="compositionally biased region" description="Basic and acidic residues" evidence="1">
    <location>
        <begin position="425"/>
        <end position="437"/>
    </location>
</feature>
<feature type="compositionally biased region" description="Low complexity" evidence="1">
    <location>
        <begin position="270"/>
        <end position="279"/>
    </location>
</feature>
<sequence>MESPHYQGGNYWGTLINPNKSAAPLLEQLCLGLAQVIATLEPSSGTTDLTPDKLAAFYREIGGNYDTLFLGTSGPALSFIYQALGCFHTLQPTTNPFEAPSIPALLPVGFVRWQTIQLLLCPDEHARYLQNAVSRWDVPNPNGGTFPKVIPREAFPAAPDEEMVKWHEKVSRRLEKDYQVWHNRHHSPRDFVRYYTAATDAQYMRSPEADYFFQDGLNHRYGLHPRSRAELHEDIRAYRRHRSAEGRAPWSSGFDAKFDNCAGGRRPGDSRASSPRRSPLFPPPPSRSKTMRMGSRERRAKSSSRHRPPRFSFGSSSPDSSDNEEEENPVLSRRRGSIDDRRHGRHRHLSPTRDPKPRRHSHDARSRHRSNSCRDRDLSNGTKREHDSPRPRRNTSSKNRSDDFFLPKSSSRHQGVEFEEYTFDDTGRSSRSHDHQYTSKSKSHAHRFHISSEESSPTDVRRGSYSWSSSPGYRSGSGSSSDRPRSSSNAGPGSPWSPGWDSPPRVSGKRVPLYD</sequence>
<name>A0A0F4YWP2_RASE3</name>
<dbReference type="GeneID" id="25316040"/>
<gene>
    <name evidence="3" type="ORF">T310_3691</name>
</gene>
<feature type="compositionally biased region" description="Low complexity" evidence="1">
    <location>
        <begin position="463"/>
        <end position="504"/>
    </location>
</feature>
<evidence type="ECO:0000259" key="2">
    <source>
        <dbReference type="Pfam" id="PF24355"/>
    </source>
</evidence>
<evidence type="ECO:0000313" key="4">
    <source>
        <dbReference type="Proteomes" id="UP000053958"/>
    </source>
</evidence>
<organism evidence="3 4">
    <name type="scientific">Rasamsonia emersonii (strain ATCC 16479 / CBS 393.64 / IMI 116815)</name>
    <dbReference type="NCBI Taxonomy" id="1408163"/>
    <lineage>
        <taxon>Eukaryota</taxon>
        <taxon>Fungi</taxon>
        <taxon>Dikarya</taxon>
        <taxon>Ascomycota</taxon>
        <taxon>Pezizomycotina</taxon>
        <taxon>Eurotiomycetes</taxon>
        <taxon>Eurotiomycetidae</taxon>
        <taxon>Eurotiales</taxon>
        <taxon>Trichocomaceae</taxon>
        <taxon>Rasamsonia</taxon>
    </lineage>
</organism>
<comment type="caution">
    <text evidence="3">The sequence shown here is derived from an EMBL/GenBank/DDBJ whole genome shotgun (WGS) entry which is preliminary data.</text>
</comment>
<feature type="compositionally biased region" description="Low complexity" evidence="1">
    <location>
        <begin position="310"/>
        <end position="320"/>
    </location>
</feature>
<protein>
    <recommendedName>
        <fullName evidence="2">DUF7514 domain-containing protein</fullName>
    </recommendedName>
</protein>
<dbReference type="Pfam" id="PF24355">
    <property type="entry name" value="DUF7514"/>
    <property type="match status" value="1"/>
</dbReference>
<feature type="compositionally biased region" description="Basic residues" evidence="1">
    <location>
        <begin position="343"/>
        <end position="371"/>
    </location>
</feature>
<reference evidence="3 4" key="1">
    <citation type="submission" date="2015-04" db="EMBL/GenBank/DDBJ databases">
        <authorList>
            <person name="Heijne W.H."/>
            <person name="Fedorova N.D."/>
            <person name="Nierman W.C."/>
            <person name="Vollebregt A.W."/>
            <person name="Zhao Z."/>
            <person name="Wu L."/>
            <person name="Kumar M."/>
            <person name="Stam H."/>
            <person name="van den Berg M.A."/>
            <person name="Pel H.J."/>
        </authorList>
    </citation>
    <scope>NUCLEOTIDE SEQUENCE [LARGE SCALE GENOMIC DNA]</scope>
    <source>
        <strain evidence="3 4">CBS 393.64</strain>
    </source>
</reference>
<keyword evidence="4" id="KW-1185">Reference proteome</keyword>
<dbReference type="PANTHER" id="PTHR39611">
    <property type="entry name" value="HYDROXYPROLINE-RICH GLYCOPROTEIN DZ-HRGP-RELATED"/>
    <property type="match status" value="1"/>
</dbReference>
<feature type="compositionally biased region" description="Basic and acidic residues" evidence="1">
    <location>
        <begin position="372"/>
        <end position="390"/>
    </location>
</feature>